<dbReference type="InterPro" id="IPR050679">
    <property type="entry name" value="Bact_HTH_transcr_reg"/>
</dbReference>
<accession>A0ABN2H7A4</accession>
<dbReference type="SMART" id="SM00866">
    <property type="entry name" value="UTRA"/>
    <property type="match status" value="1"/>
</dbReference>
<sequence length="272" mass="29489">MSADEIDWARRLAVDASRAMPLYHQLRERLRIAVREVEPDTPMPTERALMEFTGVSRATIRRAVADLVSEGLLVTRQGSGTYTAPARVPTELGRRPRGFTDTMARLGRQPSTKVLEAELVAASAEIAERLGLAAGDQVVVLERLRLLDGEPCMVERAHLPADLVPGLLDRDLDGSLYDTLSLQYGLVPAQGTESIVAVNADQRLARLLDIPMAAAVLATSRTTSTDSGTHLEYTLRHARGDRCSFLIELGASGGQLGDHSSLDPALRPALFT</sequence>
<comment type="caution">
    <text evidence="5">The sequence shown here is derived from an EMBL/GenBank/DDBJ whole genome shotgun (WGS) entry which is preliminary data.</text>
</comment>
<keyword evidence="1" id="KW-0805">Transcription regulation</keyword>
<dbReference type="PROSITE" id="PS50949">
    <property type="entry name" value="HTH_GNTR"/>
    <property type="match status" value="1"/>
</dbReference>
<dbReference type="PANTHER" id="PTHR44846:SF1">
    <property type="entry name" value="MANNOSYL-D-GLYCERATE TRANSPORT_METABOLISM SYSTEM REPRESSOR MNGR-RELATED"/>
    <property type="match status" value="1"/>
</dbReference>
<keyword evidence="3" id="KW-0804">Transcription</keyword>
<evidence type="ECO:0000313" key="6">
    <source>
        <dbReference type="Proteomes" id="UP001500618"/>
    </source>
</evidence>
<dbReference type="Pfam" id="PF07702">
    <property type="entry name" value="UTRA"/>
    <property type="match status" value="1"/>
</dbReference>
<evidence type="ECO:0000313" key="5">
    <source>
        <dbReference type="EMBL" id="GAA1683175.1"/>
    </source>
</evidence>
<keyword evidence="6" id="KW-1185">Reference proteome</keyword>
<dbReference type="SUPFAM" id="SSF46785">
    <property type="entry name" value="Winged helix' DNA-binding domain"/>
    <property type="match status" value="1"/>
</dbReference>
<dbReference type="Gene3D" id="3.40.1410.10">
    <property type="entry name" value="Chorismate lyase-like"/>
    <property type="match status" value="1"/>
</dbReference>
<dbReference type="InterPro" id="IPR011663">
    <property type="entry name" value="UTRA"/>
</dbReference>
<dbReference type="Gene3D" id="1.10.10.10">
    <property type="entry name" value="Winged helix-like DNA-binding domain superfamily/Winged helix DNA-binding domain"/>
    <property type="match status" value="1"/>
</dbReference>
<dbReference type="PANTHER" id="PTHR44846">
    <property type="entry name" value="MANNOSYL-D-GLYCERATE TRANSPORT/METABOLISM SYSTEM REPRESSOR MNGR-RELATED"/>
    <property type="match status" value="1"/>
</dbReference>
<organism evidence="5 6">
    <name type="scientific">Fodinicola feengrottensis</name>
    <dbReference type="NCBI Taxonomy" id="435914"/>
    <lineage>
        <taxon>Bacteria</taxon>
        <taxon>Bacillati</taxon>
        <taxon>Actinomycetota</taxon>
        <taxon>Actinomycetes</taxon>
        <taxon>Mycobacteriales</taxon>
        <taxon>Fodinicola</taxon>
    </lineage>
</organism>
<dbReference type="PRINTS" id="PR00035">
    <property type="entry name" value="HTHGNTR"/>
</dbReference>
<dbReference type="Pfam" id="PF00392">
    <property type="entry name" value="GntR"/>
    <property type="match status" value="1"/>
</dbReference>
<reference evidence="5 6" key="1">
    <citation type="journal article" date="2019" name="Int. J. Syst. Evol. Microbiol.">
        <title>The Global Catalogue of Microorganisms (GCM) 10K type strain sequencing project: providing services to taxonomists for standard genome sequencing and annotation.</title>
        <authorList>
            <consortium name="The Broad Institute Genomics Platform"/>
            <consortium name="The Broad Institute Genome Sequencing Center for Infectious Disease"/>
            <person name="Wu L."/>
            <person name="Ma J."/>
        </authorList>
    </citation>
    <scope>NUCLEOTIDE SEQUENCE [LARGE SCALE GENOMIC DNA]</scope>
    <source>
        <strain evidence="5 6">JCM 14718</strain>
    </source>
</reference>
<dbReference type="RefSeq" id="WP_344311353.1">
    <property type="nucleotide sequence ID" value="NZ_BAAANY010000011.1"/>
</dbReference>
<evidence type="ECO:0000256" key="3">
    <source>
        <dbReference type="ARBA" id="ARBA00023163"/>
    </source>
</evidence>
<keyword evidence="2" id="KW-0238">DNA-binding</keyword>
<evidence type="ECO:0000259" key="4">
    <source>
        <dbReference type="PROSITE" id="PS50949"/>
    </source>
</evidence>
<dbReference type="SMART" id="SM00345">
    <property type="entry name" value="HTH_GNTR"/>
    <property type="match status" value="1"/>
</dbReference>
<dbReference type="SUPFAM" id="SSF64288">
    <property type="entry name" value="Chorismate lyase-like"/>
    <property type="match status" value="1"/>
</dbReference>
<dbReference type="Proteomes" id="UP001500618">
    <property type="component" value="Unassembled WGS sequence"/>
</dbReference>
<evidence type="ECO:0000256" key="2">
    <source>
        <dbReference type="ARBA" id="ARBA00023125"/>
    </source>
</evidence>
<evidence type="ECO:0000256" key="1">
    <source>
        <dbReference type="ARBA" id="ARBA00023015"/>
    </source>
</evidence>
<dbReference type="InterPro" id="IPR028978">
    <property type="entry name" value="Chorismate_lyase_/UTRA_dom_sf"/>
</dbReference>
<gene>
    <name evidence="5" type="ORF">GCM10009765_35490</name>
</gene>
<dbReference type="InterPro" id="IPR036388">
    <property type="entry name" value="WH-like_DNA-bd_sf"/>
</dbReference>
<proteinExistence type="predicted"/>
<dbReference type="InterPro" id="IPR036390">
    <property type="entry name" value="WH_DNA-bd_sf"/>
</dbReference>
<protein>
    <submittedName>
        <fullName evidence="5">GntR family transcriptional regulator</fullName>
    </submittedName>
</protein>
<dbReference type="EMBL" id="BAAANY010000011">
    <property type="protein sequence ID" value="GAA1683175.1"/>
    <property type="molecule type" value="Genomic_DNA"/>
</dbReference>
<name>A0ABN2H7A4_9ACTN</name>
<dbReference type="CDD" id="cd07377">
    <property type="entry name" value="WHTH_GntR"/>
    <property type="match status" value="1"/>
</dbReference>
<dbReference type="InterPro" id="IPR000524">
    <property type="entry name" value="Tscrpt_reg_HTH_GntR"/>
</dbReference>
<feature type="domain" description="HTH gntR-type" evidence="4">
    <location>
        <begin position="16"/>
        <end position="86"/>
    </location>
</feature>